<dbReference type="SMART" id="SM00327">
    <property type="entry name" value="VWA"/>
    <property type="match status" value="1"/>
</dbReference>
<evidence type="ECO:0000313" key="7">
    <source>
        <dbReference type="Proteomes" id="UP000683360"/>
    </source>
</evidence>
<feature type="domain" description="Chitin-binding type-2" evidence="5">
    <location>
        <begin position="18"/>
        <end position="76"/>
    </location>
</feature>
<dbReference type="Gene3D" id="2.170.140.10">
    <property type="entry name" value="Chitin binding domain"/>
    <property type="match status" value="1"/>
</dbReference>
<dbReference type="SUPFAM" id="SSF57625">
    <property type="entry name" value="Invertebrate chitin-binding proteins"/>
    <property type="match status" value="1"/>
</dbReference>
<evidence type="ECO:0000259" key="5">
    <source>
        <dbReference type="PROSITE" id="PS50940"/>
    </source>
</evidence>
<sequence length="353" mass="38428">MIQNVYLPDSDDCSDYIQCDCSTIQNGHLPNPEDCSSFIQCANGVAHIMPCPTGLHWNPNILTCDLPENVEPRCSTLQGSQAAENPCDIDTCNGNGICVVVNGAAVCNCFQGWLTDNCSEHVCDNVTVCSERGKCNRTTGECHCEIPWAGANCEVCNASKAVDVVFILDETGSISDAQFQQAKQAIFDTINILTIGTDDVQVAMVTFTTKQRLHFHFDVFDNSQDLIANIAAIVKPASGSTKIHGAVDFTRLNVLAHQSNRPNVRDVIILLTDGNSRVGGSEATRKLKDIESAKKIKDNLNAVFISVGIGMDIDRDTLKAMASLPEYYLETDFDKLGLDLKSIIDKVVNCKQD</sequence>
<proteinExistence type="predicted"/>
<keyword evidence="7" id="KW-1185">Reference proteome</keyword>
<evidence type="ECO:0000259" key="4">
    <source>
        <dbReference type="PROSITE" id="PS50234"/>
    </source>
</evidence>
<dbReference type="InterPro" id="IPR050525">
    <property type="entry name" value="ECM_Assembly_Org"/>
</dbReference>
<comment type="caution">
    <text evidence="6">The sequence shown here is derived from an EMBL/GenBank/DDBJ whole genome shotgun (WGS) entry which is preliminary data.</text>
</comment>
<feature type="domain" description="EGF-like" evidence="3">
    <location>
        <begin position="83"/>
        <end position="119"/>
    </location>
</feature>
<feature type="domain" description="VWFA" evidence="4">
    <location>
        <begin position="163"/>
        <end position="347"/>
    </location>
</feature>
<name>A0A8S3T4Q1_MYTED</name>
<comment type="caution">
    <text evidence="2">Lacks conserved residue(s) required for the propagation of feature annotation.</text>
</comment>
<dbReference type="PANTHER" id="PTHR24020">
    <property type="entry name" value="COLLAGEN ALPHA"/>
    <property type="match status" value="1"/>
</dbReference>
<keyword evidence="2" id="KW-0245">EGF-like domain</keyword>
<accession>A0A8S3T4Q1</accession>
<dbReference type="AlphaFoldDB" id="A0A8S3T4Q1"/>
<dbReference type="PROSITE" id="PS50234">
    <property type="entry name" value="VWFA"/>
    <property type="match status" value="1"/>
</dbReference>
<dbReference type="InterPro" id="IPR000742">
    <property type="entry name" value="EGF"/>
</dbReference>
<dbReference type="EMBL" id="CAJPWZ010001937">
    <property type="protein sequence ID" value="CAG2226805.1"/>
    <property type="molecule type" value="Genomic_DNA"/>
</dbReference>
<dbReference type="OrthoDB" id="6132182at2759"/>
<dbReference type="Gene3D" id="2.10.25.10">
    <property type="entry name" value="Laminin"/>
    <property type="match status" value="1"/>
</dbReference>
<gene>
    <name evidence="6" type="ORF">MEDL_39864</name>
</gene>
<dbReference type="Proteomes" id="UP000683360">
    <property type="component" value="Unassembled WGS sequence"/>
</dbReference>
<protein>
    <submittedName>
        <fullName evidence="6">COL6A</fullName>
    </submittedName>
</protein>
<dbReference type="InterPro" id="IPR013111">
    <property type="entry name" value="EGF_extracell"/>
</dbReference>
<dbReference type="Pfam" id="PF00092">
    <property type="entry name" value="VWA"/>
    <property type="match status" value="1"/>
</dbReference>
<dbReference type="GO" id="GO:0005576">
    <property type="term" value="C:extracellular region"/>
    <property type="evidence" value="ECO:0007669"/>
    <property type="project" value="InterPro"/>
</dbReference>
<dbReference type="Pfam" id="PF01607">
    <property type="entry name" value="CBM_14"/>
    <property type="match status" value="1"/>
</dbReference>
<dbReference type="GO" id="GO:0008061">
    <property type="term" value="F:chitin binding"/>
    <property type="evidence" value="ECO:0007669"/>
    <property type="project" value="InterPro"/>
</dbReference>
<dbReference type="PROSITE" id="PS50940">
    <property type="entry name" value="CHIT_BIND_II"/>
    <property type="match status" value="1"/>
</dbReference>
<evidence type="ECO:0000313" key="6">
    <source>
        <dbReference type="EMBL" id="CAG2226805.1"/>
    </source>
</evidence>
<dbReference type="SUPFAM" id="SSF53300">
    <property type="entry name" value="vWA-like"/>
    <property type="match status" value="1"/>
</dbReference>
<dbReference type="PANTHER" id="PTHR24020:SF20">
    <property type="entry name" value="PH DOMAIN-CONTAINING PROTEIN"/>
    <property type="match status" value="1"/>
</dbReference>
<feature type="disulfide bond" evidence="2">
    <location>
        <begin position="109"/>
        <end position="118"/>
    </location>
</feature>
<dbReference type="PROSITE" id="PS50026">
    <property type="entry name" value="EGF_3"/>
    <property type="match status" value="1"/>
</dbReference>
<dbReference type="Pfam" id="PF07974">
    <property type="entry name" value="EGF_2"/>
    <property type="match status" value="1"/>
</dbReference>
<dbReference type="SMART" id="SM00181">
    <property type="entry name" value="EGF"/>
    <property type="match status" value="2"/>
</dbReference>
<reference evidence="6" key="1">
    <citation type="submission" date="2021-03" db="EMBL/GenBank/DDBJ databases">
        <authorList>
            <person name="Bekaert M."/>
        </authorList>
    </citation>
    <scope>NUCLEOTIDE SEQUENCE</scope>
</reference>
<dbReference type="CDD" id="cd01450">
    <property type="entry name" value="vWFA_subfamily_ECM"/>
    <property type="match status" value="1"/>
</dbReference>
<organism evidence="6 7">
    <name type="scientific">Mytilus edulis</name>
    <name type="common">Blue mussel</name>
    <dbReference type="NCBI Taxonomy" id="6550"/>
    <lineage>
        <taxon>Eukaryota</taxon>
        <taxon>Metazoa</taxon>
        <taxon>Spiralia</taxon>
        <taxon>Lophotrochozoa</taxon>
        <taxon>Mollusca</taxon>
        <taxon>Bivalvia</taxon>
        <taxon>Autobranchia</taxon>
        <taxon>Pteriomorphia</taxon>
        <taxon>Mytilida</taxon>
        <taxon>Mytiloidea</taxon>
        <taxon>Mytilidae</taxon>
        <taxon>Mytilinae</taxon>
        <taxon>Mytilus</taxon>
    </lineage>
</organism>
<dbReference type="InterPro" id="IPR002035">
    <property type="entry name" value="VWF_A"/>
</dbReference>
<dbReference type="PROSITE" id="PS00022">
    <property type="entry name" value="EGF_1"/>
    <property type="match status" value="1"/>
</dbReference>
<dbReference type="InterPro" id="IPR036465">
    <property type="entry name" value="vWFA_dom_sf"/>
</dbReference>
<dbReference type="SMART" id="SM00494">
    <property type="entry name" value="ChtBD2"/>
    <property type="match status" value="1"/>
</dbReference>
<dbReference type="PROSITE" id="PS01186">
    <property type="entry name" value="EGF_2"/>
    <property type="match status" value="1"/>
</dbReference>
<evidence type="ECO:0000256" key="1">
    <source>
        <dbReference type="ARBA" id="ARBA00023157"/>
    </source>
</evidence>
<dbReference type="Gene3D" id="3.40.50.410">
    <property type="entry name" value="von Willebrand factor, type A domain"/>
    <property type="match status" value="1"/>
</dbReference>
<evidence type="ECO:0000256" key="2">
    <source>
        <dbReference type="PROSITE-ProRule" id="PRU00076"/>
    </source>
</evidence>
<keyword evidence="1 2" id="KW-1015">Disulfide bond</keyword>
<dbReference type="PRINTS" id="PR00453">
    <property type="entry name" value="VWFADOMAIN"/>
</dbReference>
<dbReference type="InterPro" id="IPR036508">
    <property type="entry name" value="Chitin-bd_dom_sf"/>
</dbReference>
<dbReference type="InterPro" id="IPR002557">
    <property type="entry name" value="Chitin-bd_dom"/>
</dbReference>
<evidence type="ECO:0000259" key="3">
    <source>
        <dbReference type="PROSITE" id="PS50026"/>
    </source>
</evidence>